<dbReference type="InterPro" id="IPR011990">
    <property type="entry name" value="TPR-like_helical_dom_sf"/>
</dbReference>
<dbReference type="SUPFAM" id="SSF46894">
    <property type="entry name" value="C-terminal effector domain of the bipartite response regulators"/>
    <property type="match status" value="1"/>
</dbReference>
<dbReference type="InterPro" id="IPR016032">
    <property type="entry name" value="Sig_transdc_resp-reg_C-effctor"/>
</dbReference>
<sequence>MDRVAMPEQLRAAGVTARELDTFWLVADRLQNRAIADRLSVSERTVESHISSLLRKLGGTNRISLVAMADDLRDQLERRDASLPMPLSSFVGRTDQLDDLAELVTAHRLVTLTGPAGAGKTRLALQLARTTDALPPATLVDLAALPPGGPVERAFTDALGIDIEGRPARTILRDALSEGRHWLVVDNCEHVADAVAALLSALLSSTRQLTVLATSHGPLRVAGEVVYEVPPLGLPPESATDQDAEAVRLFADRAAAAAPGFAVTQENARDVAAVCRRLDGLPLAIELAAARIRTFSPAELLARLDDRFAFLTDGARGTETRHRTLEEALRWSYDLLDDDERLVLERCSVFPGSFDYDTVAGVVSYAPSTSADFDRAFPRLLDRSLVVSRRRGQTTEYRLLDSVRHFAHRQLVEREGGEAVRDQHARYVFARAVGLGDAVRGSDQPMALAWFDRRWGDLVAAMSWAFESEQYELAWTFVAGVGTAWDVVGVHGVLFDWLDQLLERPWPAGELGQAAAVTAAIALCQQSSARSIEIAELADLATSRASTLLARGWAGGRGPKAGEAEARRQLREAADLFGAAGDPWHRAFALTGLAAVETNADAALACCTESAELFRQCGDLVKRANVLYHMAMRAIEWNVRLDEVGGWIAEASELAERAGTRHEILHVAIVAATFDQACGEYDLAEARFRELLSEFRRLDDRRCVSRCLRGLGLAATRSGDLDTARRHLVEAVRLAAETGPRQRVVDALELLANVETTAGRPDRAELMLKVGAADDPVAELDLLFSAQGRVS</sequence>
<evidence type="ECO:0000313" key="2">
    <source>
        <dbReference type="EMBL" id="MFC3761384.1"/>
    </source>
</evidence>
<gene>
    <name evidence="2" type="ORF">ACFOUW_11085</name>
</gene>
<dbReference type="Pfam" id="PF13424">
    <property type="entry name" value="TPR_12"/>
    <property type="match status" value="1"/>
</dbReference>
<feature type="domain" description="HTH luxR-type" evidence="1">
    <location>
        <begin position="8"/>
        <end position="73"/>
    </location>
</feature>
<accession>A0ABV7YAL1</accession>
<dbReference type="RefSeq" id="WP_205118448.1">
    <property type="nucleotide sequence ID" value="NZ_JAFBCM010000001.1"/>
</dbReference>
<dbReference type="CDD" id="cd06170">
    <property type="entry name" value="LuxR_C_like"/>
    <property type="match status" value="1"/>
</dbReference>
<dbReference type="GO" id="GO:0005524">
    <property type="term" value="F:ATP binding"/>
    <property type="evidence" value="ECO:0007669"/>
    <property type="project" value="UniProtKB-KW"/>
</dbReference>
<dbReference type="InterPro" id="IPR027417">
    <property type="entry name" value="P-loop_NTPase"/>
</dbReference>
<dbReference type="PRINTS" id="PR00038">
    <property type="entry name" value="HTHLUXR"/>
</dbReference>
<dbReference type="Proteomes" id="UP001595699">
    <property type="component" value="Unassembled WGS sequence"/>
</dbReference>
<dbReference type="PANTHER" id="PTHR47691">
    <property type="entry name" value="REGULATOR-RELATED"/>
    <property type="match status" value="1"/>
</dbReference>
<dbReference type="Pfam" id="PF00196">
    <property type="entry name" value="GerE"/>
    <property type="match status" value="1"/>
</dbReference>
<dbReference type="InterPro" id="IPR058852">
    <property type="entry name" value="HTH_77"/>
</dbReference>
<proteinExistence type="predicted"/>
<comment type="caution">
    <text evidence="2">The sequence shown here is derived from an EMBL/GenBank/DDBJ whole genome shotgun (WGS) entry which is preliminary data.</text>
</comment>
<dbReference type="SUPFAM" id="SSF52540">
    <property type="entry name" value="P-loop containing nucleoside triphosphate hydrolases"/>
    <property type="match status" value="1"/>
</dbReference>
<dbReference type="EMBL" id="JBHRZH010000008">
    <property type="protein sequence ID" value="MFC3761384.1"/>
    <property type="molecule type" value="Genomic_DNA"/>
</dbReference>
<dbReference type="SMART" id="SM00421">
    <property type="entry name" value="HTH_LUXR"/>
    <property type="match status" value="1"/>
</dbReference>
<dbReference type="InterPro" id="IPR036388">
    <property type="entry name" value="WH-like_DNA-bd_sf"/>
</dbReference>
<dbReference type="Pfam" id="PF25872">
    <property type="entry name" value="HTH_77"/>
    <property type="match status" value="1"/>
</dbReference>
<keyword evidence="2" id="KW-0067">ATP-binding</keyword>
<dbReference type="Gene3D" id="1.25.40.10">
    <property type="entry name" value="Tetratricopeptide repeat domain"/>
    <property type="match status" value="1"/>
</dbReference>
<evidence type="ECO:0000259" key="1">
    <source>
        <dbReference type="PROSITE" id="PS50043"/>
    </source>
</evidence>
<dbReference type="PROSITE" id="PS50043">
    <property type="entry name" value="HTH_LUXR_2"/>
    <property type="match status" value="1"/>
</dbReference>
<keyword evidence="3" id="KW-1185">Reference proteome</keyword>
<dbReference type="InterPro" id="IPR000792">
    <property type="entry name" value="Tscrpt_reg_LuxR_C"/>
</dbReference>
<evidence type="ECO:0000313" key="3">
    <source>
        <dbReference type="Proteomes" id="UP001595699"/>
    </source>
</evidence>
<reference evidence="3" key="1">
    <citation type="journal article" date="2019" name="Int. J. Syst. Evol. Microbiol.">
        <title>The Global Catalogue of Microorganisms (GCM) 10K type strain sequencing project: providing services to taxonomists for standard genome sequencing and annotation.</title>
        <authorList>
            <consortium name="The Broad Institute Genomics Platform"/>
            <consortium name="The Broad Institute Genome Sequencing Center for Infectious Disease"/>
            <person name="Wu L."/>
            <person name="Ma J."/>
        </authorList>
    </citation>
    <scope>NUCLEOTIDE SEQUENCE [LARGE SCALE GENOMIC DNA]</scope>
    <source>
        <strain evidence="3">CGMCC 4.7241</strain>
    </source>
</reference>
<dbReference type="Gene3D" id="1.10.10.10">
    <property type="entry name" value="Winged helix-like DNA-binding domain superfamily/Winged helix DNA-binding domain"/>
    <property type="match status" value="1"/>
</dbReference>
<name>A0ABV7YAL1_9ACTN</name>
<dbReference type="PANTHER" id="PTHR47691:SF3">
    <property type="entry name" value="HTH-TYPE TRANSCRIPTIONAL REGULATOR RV0890C-RELATED"/>
    <property type="match status" value="1"/>
</dbReference>
<dbReference type="Gene3D" id="3.40.50.300">
    <property type="entry name" value="P-loop containing nucleotide triphosphate hydrolases"/>
    <property type="match status" value="1"/>
</dbReference>
<organism evidence="2 3">
    <name type="scientific">Tenggerimyces flavus</name>
    <dbReference type="NCBI Taxonomy" id="1708749"/>
    <lineage>
        <taxon>Bacteria</taxon>
        <taxon>Bacillati</taxon>
        <taxon>Actinomycetota</taxon>
        <taxon>Actinomycetes</taxon>
        <taxon>Propionibacteriales</taxon>
        <taxon>Nocardioidaceae</taxon>
        <taxon>Tenggerimyces</taxon>
    </lineage>
</organism>
<dbReference type="SUPFAM" id="SSF48452">
    <property type="entry name" value="TPR-like"/>
    <property type="match status" value="1"/>
</dbReference>
<keyword evidence="2" id="KW-0547">Nucleotide-binding</keyword>
<protein>
    <submittedName>
        <fullName evidence="2">ATP-binding protein</fullName>
    </submittedName>
</protein>